<protein>
    <submittedName>
        <fullName evidence="1">Uncharacterized protein</fullName>
    </submittedName>
</protein>
<dbReference type="EMBL" id="BMNC01000003">
    <property type="protein sequence ID" value="GGM89505.1"/>
    <property type="molecule type" value="Genomic_DNA"/>
</dbReference>
<reference evidence="2" key="1">
    <citation type="journal article" date="2019" name="Int. J. Syst. Evol. Microbiol.">
        <title>The Global Catalogue of Microorganisms (GCM) 10K type strain sequencing project: providing services to taxonomists for standard genome sequencing and annotation.</title>
        <authorList>
            <consortium name="The Broad Institute Genomics Platform"/>
            <consortium name="The Broad Institute Genome Sequencing Center for Infectious Disease"/>
            <person name="Wu L."/>
            <person name="Ma J."/>
        </authorList>
    </citation>
    <scope>NUCLEOTIDE SEQUENCE [LARGE SCALE GENOMIC DNA]</scope>
    <source>
        <strain evidence="2">CGMCC 4.7319</strain>
    </source>
</reference>
<accession>A0ABQ2HTM1</accession>
<comment type="caution">
    <text evidence="1">The sequence shown here is derived from an EMBL/GenBank/DDBJ whole genome shotgun (WGS) entry which is preliminary data.</text>
</comment>
<name>A0ABQ2HTM1_9PSEU</name>
<gene>
    <name evidence="1" type="ORF">GCM10011609_28010</name>
</gene>
<proteinExistence type="predicted"/>
<sequence>MSEVPILCRLAVHGWVVRTDVNASDKIQWLLEKGFLYQRELRHEVFG</sequence>
<dbReference type="Proteomes" id="UP000597656">
    <property type="component" value="Unassembled WGS sequence"/>
</dbReference>
<evidence type="ECO:0000313" key="2">
    <source>
        <dbReference type="Proteomes" id="UP000597656"/>
    </source>
</evidence>
<keyword evidence="2" id="KW-1185">Reference proteome</keyword>
<evidence type="ECO:0000313" key="1">
    <source>
        <dbReference type="EMBL" id="GGM89505.1"/>
    </source>
</evidence>
<organism evidence="1 2">
    <name type="scientific">Lentzea pudingi</name>
    <dbReference type="NCBI Taxonomy" id="1789439"/>
    <lineage>
        <taxon>Bacteria</taxon>
        <taxon>Bacillati</taxon>
        <taxon>Actinomycetota</taxon>
        <taxon>Actinomycetes</taxon>
        <taxon>Pseudonocardiales</taxon>
        <taxon>Pseudonocardiaceae</taxon>
        <taxon>Lentzea</taxon>
    </lineage>
</organism>